<dbReference type="Gene3D" id="3.40.50.1820">
    <property type="entry name" value="alpha/beta hydrolase"/>
    <property type="match status" value="1"/>
</dbReference>
<dbReference type="GO" id="GO:0015031">
    <property type="term" value="P:protein transport"/>
    <property type="evidence" value="ECO:0007669"/>
    <property type="project" value="InterPro"/>
</dbReference>
<protein>
    <submittedName>
        <fullName evidence="1">Accessory Sec system protein Asp2</fullName>
    </submittedName>
</protein>
<proteinExistence type="predicted"/>
<reference evidence="1 2" key="1">
    <citation type="journal article" date="2017" name="Int. J. Syst. Evol. Microbiol.">
        <title>Macrococcus canis sp. nov., a skin bacterium associated with infections in dogs.</title>
        <authorList>
            <person name="Gobeli Brawand S."/>
            <person name="Cotting K."/>
            <person name="Gomez-Sanz E."/>
            <person name="Collaud A."/>
            <person name="Thomann A."/>
            <person name="Brodard I."/>
            <person name="Rodriguez-Campos S."/>
            <person name="Strauss C."/>
            <person name="Perreten V."/>
        </authorList>
    </citation>
    <scope>NUCLEOTIDE SEQUENCE [LARGE SCALE GENOMIC DNA]</scope>
    <source>
        <strain evidence="1 2">KM45013</strain>
    </source>
</reference>
<accession>A0A1W7AE76</accession>
<dbReference type="InterPro" id="IPR029058">
    <property type="entry name" value="AB_hydrolase_fold"/>
</dbReference>
<dbReference type="Proteomes" id="UP000194154">
    <property type="component" value="Chromosome"/>
</dbReference>
<dbReference type="NCBIfam" id="TIGR03712">
    <property type="entry name" value="acc_sec_asp2"/>
    <property type="match status" value="1"/>
</dbReference>
<dbReference type="EMBL" id="CP021059">
    <property type="protein sequence ID" value="ARQ07915.1"/>
    <property type="molecule type" value="Genomic_DNA"/>
</dbReference>
<dbReference type="InterPro" id="IPR022267">
    <property type="entry name" value="Asp2"/>
</dbReference>
<dbReference type="RefSeq" id="WP_086043436.1">
    <property type="nucleotide sequence ID" value="NZ_CBCRZA010000017.1"/>
</dbReference>
<dbReference type="KEGG" id="mcak:MCCS_23350"/>
<evidence type="ECO:0000313" key="1">
    <source>
        <dbReference type="EMBL" id="ARQ07915.1"/>
    </source>
</evidence>
<dbReference type="OrthoDB" id="9768578at2"/>
<name>A0A1W7AE76_9STAP</name>
<keyword evidence="2" id="KW-1185">Reference proteome</keyword>
<dbReference type="AlphaFoldDB" id="A0A1W7AE76"/>
<dbReference type="STRING" id="1855823.MCCS_23350"/>
<evidence type="ECO:0000313" key="2">
    <source>
        <dbReference type="Proteomes" id="UP000194154"/>
    </source>
</evidence>
<gene>
    <name evidence="1" type="primary">asp2</name>
    <name evidence="1" type="ORF">MCCS_23350</name>
</gene>
<dbReference type="Pfam" id="PF16929">
    <property type="entry name" value="Asp2"/>
    <property type="match status" value="1"/>
</dbReference>
<dbReference type="GeneID" id="35296410"/>
<sequence>MVRKFRILQIGQASLETTLSTPQIHLDFLDANFVYQDDGMMDEIIKFIDAQKAYNFVLVEAPYSENLMRVIKSVAAPFNLYIKGAYYPQYEADETIKRNFALPVNADDEAHYIEKLKTICYNGQYGDKIGVEAWEVHPMSEVQSKFLGNKWLYCEGDFGTEFLPVASLSKLLYYERNHALELWPEFKVEGVELEYTFRVYKGGTVETLMETFTVLSSAFNEPIIRPMMTEDGYVAVSVKAKGKGKLSLGVIHRRWSRLEFGEFLLGGNRYSDNNRDEFIYLFHPGDMKPPLNVYFSGYRPAEGFEGYFMMQKLGAPFILIGDPRIEGGSFYLGSDQYEAMIEKVIKDALEYLNFDEHELILSGLSMGSFGAIYYGAKLNPSAVIVGKPLVNVGTIGANMKLLRPEEFGTALDVLLTNTGGTSDAHVRMLNDKFWNTFEQHDIEKTTFAICYMEDDDYDLFAFDELLEVLSRHHAKVISRGIPGRHNDDSPTINNWFINFYKILMQSKFGRG</sequence>
<dbReference type="SUPFAM" id="SSF53474">
    <property type="entry name" value="alpha/beta-Hydrolases"/>
    <property type="match status" value="1"/>
</dbReference>
<organism evidence="1 2">
    <name type="scientific">Macrococcoides canis</name>
    <dbReference type="NCBI Taxonomy" id="1855823"/>
    <lineage>
        <taxon>Bacteria</taxon>
        <taxon>Bacillati</taxon>
        <taxon>Bacillota</taxon>
        <taxon>Bacilli</taxon>
        <taxon>Bacillales</taxon>
        <taxon>Staphylococcaceae</taxon>
        <taxon>Macrococcoides</taxon>
    </lineage>
</organism>